<keyword evidence="3 5" id="KW-1133">Transmembrane helix</keyword>
<keyword evidence="7" id="KW-1185">Reference proteome</keyword>
<dbReference type="OrthoDB" id="9815705at2"/>
<evidence type="ECO:0000256" key="1">
    <source>
        <dbReference type="ARBA" id="ARBA00004370"/>
    </source>
</evidence>
<evidence type="ECO:0000313" key="7">
    <source>
        <dbReference type="Proteomes" id="UP000198521"/>
    </source>
</evidence>
<dbReference type="EMBL" id="FOAB01000001">
    <property type="protein sequence ID" value="SEK22743.1"/>
    <property type="molecule type" value="Genomic_DNA"/>
</dbReference>
<proteinExistence type="predicted"/>
<evidence type="ECO:0000256" key="4">
    <source>
        <dbReference type="ARBA" id="ARBA00023136"/>
    </source>
</evidence>
<dbReference type="Pfam" id="PF04505">
    <property type="entry name" value="CD225"/>
    <property type="match status" value="1"/>
</dbReference>
<dbReference type="InterPro" id="IPR051423">
    <property type="entry name" value="CD225/Dispanin"/>
</dbReference>
<evidence type="ECO:0000256" key="3">
    <source>
        <dbReference type="ARBA" id="ARBA00022989"/>
    </source>
</evidence>
<dbReference type="STRING" id="1038014.SAMN04487910_0014"/>
<accession>A0A1H7F9C7</accession>
<evidence type="ECO:0000256" key="2">
    <source>
        <dbReference type="ARBA" id="ARBA00022692"/>
    </source>
</evidence>
<keyword evidence="4 5" id="KW-0472">Membrane</keyword>
<gene>
    <name evidence="6" type="ORF">SAMN04487910_0014</name>
</gene>
<protein>
    <submittedName>
        <fullName evidence="6">Interferon-induced transmembrane protein</fullName>
    </submittedName>
</protein>
<reference evidence="6 7" key="1">
    <citation type="submission" date="2016-10" db="EMBL/GenBank/DDBJ databases">
        <authorList>
            <person name="de Groot N.N."/>
        </authorList>
    </citation>
    <scope>NUCLEOTIDE SEQUENCE [LARGE SCALE GENOMIC DNA]</scope>
    <source>
        <strain evidence="6 7">DSM 25232</strain>
    </source>
</reference>
<name>A0A1H7F9C7_AQUAM</name>
<evidence type="ECO:0000256" key="5">
    <source>
        <dbReference type="SAM" id="Phobius"/>
    </source>
</evidence>
<dbReference type="PANTHER" id="PTHR14948:SF25">
    <property type="entry name" value="DUF4190 DOMAIN-CONTAINING PROTEIN"/>
    <property type="match status" value="1"/>
</dbReference>
<dbReference type="InterPro" id="IPR007593">
    <property type="entry name" value="CD225/Dispanin_fam"/>
</dbReference>
<keyword evidence="2 5" id="KW-0812">Transmembrane</keyword>
<dbReference type="GO" id="GO:0016020">
    <property type="term" value="C:membrane"/>
    <property type="evidence" value="ECO:0007669"/>
    <property type="project" value="UniProtKB-SubCell"/>
</dbReference>
<feature type="transmembrane region" description="Helical" evidence="5">
    <location>
        <begin position="58"/>
        <end position="83"/>
    </location>
</feature>
<dbReference type="AlphaFoldDB" id="A0A1H7F9C7"/>
<evidence type="ECO:0000313" key="6">
    <source>
        <dbReference type="EMBL" id="SEK22743.1"/>
    </source>
</evidence>
<dbReference type="RefSeq" id="WP_091403765.1">
    <property type="nucleotide sequence ID" value="NZ_FOAB01000001.1"/>
</dbReference>
<organism evidence="6 7">
    <name type="scientific">Aquimarina amphilecti</name>
    <dbReference type="NCBI Taxonomy" id="1038014"/>
    <lineage>
        <taxon>Bacteria</taxon>
        <taxon>Pseudomonadati</taxon>
        <taxon>Bacteroidota</taxon>
        <taxon>Flavobacteriia</taxon>
        <taxon>Flavobacteriales</taxon>
        <taxon>Flavobacteriaceae</taxon>
        <taxon>Aquimarina</taxon>
    </lineage>
</organism>
<feature type="transmembrane region" description="Helical" evidence="5">
    <location>
        <begin position="12"/>
        <end position="33"/>
    </location>
</feature>
<comment type="subcellular location">
    <subcellularLocation>
        <location evidence="1">Membrane</location>
    </subcellularLocation>
</comment>
<dbReference type="Proteomes" id="UP000198521">
    <property type="component" value="Unassembled WGS sequence"/>
</dbReference>
<dbReference type="PANTHER" id="PTHR14948">
    <property type="entry name" value="NG5"/>
    <property type="match status" value="1"/>
</dbReference>
<sequence>MEANQPRPNNHLALAIISTILCCLITGIVSIIYSTQVNSKYDAGDYEGAVAASKNAKLWGLIGIGMGVVIAIAYFAFFGIAIFSGLASGNNF</sequence>